<dbReference type="SUPFAM" id="SSF54001">
    <property type="entry name" value="Cysteine proteinases"/>
    <property type="match status" value="1"/>
</dbReference>
<evidence type="ECO:0000256" key="8">
    <source>
        <dbReference type="SAM" id="MobiDB-lite"/>
    </source>
</evidence>
<feature type="region of interest" description="Disordered" evidence="8">
    <location>
        <begin position="508"/>
        <end position="538"/>
    </location>
</feature>
<comment type="caution">
    <text evidence="10">The sequence shown here is derived from an EMBL/GenBank/DDBJ whole genome shotgun (WGS) entry which is preliminary data.</text>
</comment>
<feature type="compositionally biased region" description="Low complexity" evidence="8">
    <location>
        <begin position="225"/>
        <end position="240"/>
    </location>
</feature>
<dbReference type="CDD" id="cd22752">
    <property type="entry name" value="OTU_OTUD5-like"/>
    <property type="match status" value="1"/>
</dbReference>
<evidence type="ECO:0000313" key="11">
    <source>
        <dbReference type="Proteomes" id="UP000663879"/>
    </source>
</evidence>
<feature type="domain" description="OTU" evidence="9">
    <location>
        <begin position="285"/>
        <end position="408"/>
    </location>
</feature>
<dbReference type="Pfam" id="PF02338">
    <property type="entry name" value="OTU"/>
    <property type="match status" value="1"/>
</dbReference>
<feature type="compositionally biased region" description="Polar residues" evidence="8">
    <location>
        <begin position="34"/>
        <end position="43"/>
    </location>
</feature>
<dbReference type="InterPro" id="IPR050704">
    <property type="entry name" value="Peptidase_C85-like"/>
</dbReference>
<proteinExistence type="inferred from homology"/>
<dbReference type="GO" id="GO:0016579">
    <property type="term" value="P:protein deubiquitination"/>
    <property type="evidence" value="ECO:0007669"/>
    <property type="project" value="TreeGrafter"/>
</dbReference>
<gene>
    <name evidence="10" type="ORF">OXX778_LOCUS3317</name>
</gene>
<feature type="compositionally biased region" description="Low complexity" evidence="8">
    <location>
        <begin position="513"/>
        <end position="538"/>
    </location>
</feature>
<feature type="region of interest" description="Disordered" evidence="8">
    <location>
        <begin position="1"/>
        <end position="51"/>
    </location>
</feature>
<evidence type="ECO:0000256" key="2">
    <source>
        <dbReference type="ARBA" id="ARBA00010407"/>
    </source>
</evidence>
<dbReference type="InterPro" id="IPR003323">
    <property type="entry name" value="OTU_dom"/>
</dbReference>
<feature type="region of interest" description="Disordered" evidence="8">
    <location>
        <begin position="127"/>
        <end position="147"/>
    </location>
</feature>
<evidence type="ECO:0000256" key="7">
    <source>
        <dbReference type="ARBA" id="ARBA00033460"/>
    </source>
</evidence>
<dbReference type="Proteomes" id="UP000663879">
    <property type="component" value="Unassembled WGS sequence"/>
</dbReference>
<feature type="compositionally biased region" description="Low complexity" evidence="8">
    <location>
        <begin position="80"/>
        <end position="91"/>
    </location>
</feature>
<accession>A0A813NRL0</accession>
<dbReference type="OrthoDB" id="409956at2759"/>
<keyword evidence="4" id="KW-0645">Protease</keyword>
<evidence type="ECO:0000256" key="6">
    <source>
        <dbReference type="ARBA" id="ARBA00022801"/>
    </source>
</evidence>
<name>A0A813NRL0_9BILA</name>
<comment type="catalytic activity">
    <reaction evidence="1">
        <text>Thiol-dependent hydrolysis of ester, thioester, amide, peptide and isopeptide bonds formed by the C-terminal Gly of ubiquitin (a 76-residue protein attached to proteins as an intracellular targeting signal).</text>
        <dbReference type="EC" id="3.4.19.12"/>
    </reaction>
</comment>
<dbReference type="GO" id="GO:0006508">
    <property type="term" value="P:proteolysis"/>
    <property type="evidence" value="ECO:0007669"/>
    <property type="project" value="UniProtKB-KW"/>
</dbReference>
<reference evidence="10" key="1">
    <citation type="submission" date="2021-02" db="EMBL/GenBank/DDBJ databases">
        <authorList>
            <person name="Nowell W R."/>
        </authorList>
    </citation>
    <scope>NUCLEOTIDE SEQUENCE</scope>
    <source>
        <strain evidence="10">Ploen Becks lab</strain>
    </source>
</reference>
<protein>
    <recommendedName>
        <fullName evidence="3">ubiquitinyl hydrolase 1</fullName>
        <ecNumber evidence="3">3.4.19.12</ecNumber>
    </recommendedName>
    <alternativeName>
        <fullName evidence="7">Deubiquitinating enzyme A</fullName>
    </alternativeName>
</protein>
<dbReference type="AlphaFoldDB" id="A0A813NRL0"/>
<dbReference type="EMBL" id="CAJNOC010000288">
    <property type="protein sequence ID" value="CAF0739545.1"/>
    <property type="molecule type" value="Genomic_DNA"/>
</dbReference>
<organism evidence="10 11">
    <name type="scientific">Brachionus calyciflorus</name>
    <dbReference type="NCBI Taxonomy" id="104777"/>
    <lineage>
        <taxon>Eukaryota</taxon>
        <taxon>Metazoa</taxon>
        <taxon>Spiralia</taxon>
        <taxon>Gnathifera</taxon>
        <taxon>Rotifera</taxon>
        <taxon>Eurotatoria</taxon>
        <taxon>Monogononta</taxon>
        <taxon>Pseudotrocha</taxon>
        <taxon>Ploima</taxon>
        <taxon>Brachionidae</taxon>
        <taxon>Brachionus</taxon>
    </lineage>
</organism>
<feature type="compositionally biased region" description="Basic residues" evidence="8">
    <location>
        <begin position="92"/>
        <end position="103"/>
    </location>
</feature>
<evidence type="ECO:0000259" key="9">
    <source>
        <dbReference type="PROSITE" id="PS50802"/>
    </source>
</evidence>
<keyword evidence="11" id="KW-1185">Reference proteome</keyword>
<dbReference type="InterPro" id="IPR038765">
    <property type="entry name" value="Papain-like_cys_pep_sf"/>
</dbReference>
<feature type="compositionally biased region" description="Low complexity" evidence="8">
    <location>
        <begin position="19"/>
        <end position="33"/>
    </location>
</feature>
<comment type="similarity">
    <text evidence="2">Belongs to the peptidase C85 family.</text>
</comment>
<feature type="compositionally biased region" description="Polar residues" evidence="8">
    <location>
        <begin position="1"/>
        <end position="18"/>
    </location>
</feature>
<dbReference type="EC" id="3.4.19.12" evidence="3"/>
<dbReference type="PANTHER" id="PTHR12419">
    <property type="entry name" value="OTU DOMAIN CONTAINING PROTEIN"/>
    <property type="match status" value="1"/>
</dbReference>
<evidence type="ECO:0000256" key="3">
    <source>
        <dbReference type="ARBA" id="ARBA00012759"/>
    </source>
</evidence>
<feature type="region of interest" description="Disordered" evidence="8">
    <location>
        <begin position="80"/>
        <end position="107"/>
    </location>
</feature>
<dbReference type="FunFam" id="3.90.70.80:FF:000018">
    <property type="entry name" value="OTU domain-containing protein 5-B"/>
    <property type="match status" value="1"/>
</dbReference>
<dbReference type="PROSITE" id="PS50802">
    <property type="entry name" value="OTU"/>
    <property type="match status" value="1"/>
</dbReference>
<evidence type="ECO:0000256" key="1">
    <source>
        <dbReference type="ARBA" id="ARBA00000707"/>
    </source>
</evidence>
<sequence length="598" mass="67119">MTILSKKQQLGSNNNPIQSSDSTTSSTTSTSITLQPINESLSKVESDESIDAKNTGIKSPLQTIQIISPIKSDLVEISTNTSHQVSSSSSKSKTKKSNKRKIKSANMPISSANFMNINQNNLANILSSSSGSSSMSSSSSSNGSYSFSYQKDLDQTEYYRLSDDSDYDELDDETRFFSKNNNNECKKSKETSSKNSKKLNKLSSKHLGTSNKSKRKNNEIKSSENVNIGTNNNDNNNNNNSEDEYEQTPTIFINNSQDDTFIKSAKTIEELEQNFGRALKEKKGFIIKSMKEDGACLFRAVADQIYGDQEMHSTIRCHCMDYIAKNADYFKQYITEDIERYLARKRQDNCFGNHIEIIAIAEIYNRPIEVYEYSLEPKNTFQSEFQTDNEPIRLSYHGRMHYNSVVNPSKATIGVGLGLPQLIPGLAEKNLMNEALKKSEDFQIEQAMLDDKLKASDWEATNEELMDLVARESYLQWLKDNEKRENVNFLQATTAASCSSWSNELIGIEKPKTSPTSKSSPTSSSKTSSKISSAASSNSNKEFEDIGLFSLTNQTSTHPNSLQDDDDDDILARVLAESQQDYLDSLKIKYKQQQGHQF</sequence>
<feature type="compositionally biased region" description="Basic residues" evidence="8">
    <location>
        <begin position="195"/>
        <end position="204"/>
    </location>
</feature>
<dbReference type="PANTHER" id="PTHR12419:SF4">
    <property type="entry name" value="OTU DOMAIN-CONTAINING PROTEIN 5"/>
    <property type="match status" value="1"/>
</dbReference>
<feature type="region of interest" description="Disordered" evidence="8">
    <location>
        <begin position="178"/>
        <end position="245"/>
    </location>
</feature>
<dbReference type="GO" id="GO:0004843">
    <property type="term" value="F:cysteine-type deubiquitinase activity"/>
    <property type="evidence" value="ECO:0007669"/>
    <property type="project" value="UniProtKB-EC"/>
</dbReference>
<evidence type="ECO:0000313" key="10">
    <source>
        <dbReference type="EMBL" id="CAF0739545.1"/>
    </source>
</evidence>
<evidence type="ECO:0000256" key="4">
    <source>
        <dbReference type="ARBA" id="ARBA00022670"/>
    </source>
</evidence>
<dbReference type="Gene3D" id="3.90.70.80">
    <property type="match status" value="1"/>
</dbReference>
<keyword evidence="6" id="KW-0378">Hydrolase</keyword>
<keyword evidence="5" id="KW-0833">Ubl conjugation pathway</keyword>
<evidence type="ECO:0000256" key="5">
    <source>
        <dbReference type="ARBA" id="ARBA00022786"/>
    </source>
</evidence>
<dbReference type="GO" id="GO:0061578">
    <property type="term" value="F:K63-linked deubiquitinase activity"/>
    <property type="evidence" value="ECO:0007669"/>
    <property type="project" value="TreeGrafter"/>
</dbReference>